<accession>C8W5K8</accession>
<dbReference type="STRING" id="485916.Dtox_3274"/>
<keyword evidence="1" id="KW-0812">Transmembrane</keyword>
<feature type="transmembrane region" description="Helical" evidence="1">
    <location>
        <begin position="17"/>
        <end position="38"/>
    </location>
</feature>
<gene>
    <name evidence="3" type="ordered locus">Dtox_3274</name>
</gene>
<keyword evidence="1" id="KW-1133">Transmembrane helix</keyword>
<feature type="domain" description="Microcin J25-processing protein McjB C-terminal" evidence="2">
    <location>
        <begin position="33"/>
        <end position="141"/>
    </location>
</feature>
<dbReference type="NCBIfam" id="NF033537">
    <property type="entry name" value="lasso_biosyn_B2"/>
    <property type="match status" value="1"/>
</dbReference>
<organism evidence="3 4">
    <name type="scientific">Desulfofarcimen acetoxidans (strain ATCC 49208 / DSM 771 / KCTC 5769 / VKM B-1644 / 5575)</name>
    <name type="common">Desulfotomaculum acetoxidans</name>
    <dbReference type="NCBI Taxonomy" id="485916"/>
    <lineage>
        <taxon>Bacteria</taxon>
        <taxon>Bacillati</taxon>
        <taxon>Bacillota</taxon>
        <taxon>Clostridia</taxon>
        <taxon>Eubacteriales</taxon>
        <taxon>Peptococcaceae</taxon>
        <taxon>Desulfofarcimen</taxon>
    </lineage>
</organism>
<evidence type="ECO:0000259" key="2">
    <source>
        <dbReference type="Pfam" id="PF13471"/>
    </source>
</evidence>
<dbReference type="InterPro" id="IPR032708">
    <property type="entry name" value="McjB_C"/>
</dbReference>
<sequence length="150" mass="17148">MLKRLNKFLALPYKEQFLFIEAFLLTGVVRLFILLLPFRWFSPVLGKHMGESPVEEDVIMLEAARRVGWLVETVSFFTPWESKCLVQAVVGKIILRQQGIANTLYLGVRRDEGNSLVAHAWLRCGETIVTGGYGRERFVVVGKFADYIKI</sequence>
<protein>
    <recommendedName>
        <fullName evidence="2">Microcin J25-processing protein McjB C-terminal domain-containing protein</fullName>
    </recommendedName>
</protein>
<evidence type="ECO:0000256" key="1">
    <source>
        <dbReference type="SAM" id="Phobius"/>
    </source>
</evidence>
<dbReference type="KEGG" id="dae:Dtox_3274"/>
<keyword evidence="4" id="KW-1185">Reference proteome</keyword>
<dbReference type="AlphaFoldDB" id="C8W5K8"/>
<dbReference type="Proteomes" id="UP000002217">
    <property type="component" value="Chromosome"/>
</dbReference>
<name>C8W5K8_DESAS</name>
<keyword evidence="1" id="KW-0472">Membrane</keyword>
<dbReference type="Pfam" id="PF13471">
    <property type="entry name" value="Transglut_core3"/>
    <property type="match status" value="1"/>
</dbReference>
<dbReference type="InterPro" id="IPR053521">
    <property type="entry name" value="McjB-like"/>
</dbReference>
<dbReference type="HOGENOM" id="CLU_129168_2_1_9"/>
<evidence type="ECO:0000313" key="4">
    <source>
        <dbReference type="Proteomes" id="UP000002217"/>
    </source>
</evidence>
<evidence type="ECO:0000313" key="3">
    <source>
        <dbReference type="EMBL" id="ACV64008.1"/>
    </source>
</evidence>
<proteinExistence type="predicted"/>
<dbReference type="EMBL" id="CP001720">
    <property type="protein sequence ID" value="ACV64008.1"/>
    <property type="molecule type" value="Genomic_DNA"/>
</dbReference>
<reference evidence="3 4" key="1">
    <citation type="journal article" date="2009" name="Stand. Genomic Sci.">
        <title>Complete genome sequence of Desulfotomaculum acetoxidans type strain (5575).</title>
        <authorList>
            <person name="Spring S."/>
            <person name="Lapidus A."/>
            <person name="Schroder M."/>
            <person name="Gleim D."/>
            <person name="Sims D."/>
            <person name="Meincke L."/>
            <person name="Glavina Del Rio T."/>
            <person name="Tice H."/>
            <person name="Copeland A."/>
            <person name="Cheng J.F."/>
            <person name="Lucas S."/>
            <person name="Chen F."/>
            <person name="Nolan M."/>
            <person name="Bruce D."/>
            <person name="Goodwin L."/>
            <person name="Pitluck S."/>
            <person name="Ivanova N."/>
            <person name="Mavromatis K."/>
            <person name="Mikhailova N."/>
            <person name="Pati A."/>
            <person name="Chen A."/>
            <person name="Palaniappan K."/>
            <person name="Land M."/>
            <person name="Hauser L."/>
            <person name="Chang Y.J."/>
            <person name="Jeffries C.D."/>
            <person name="Chain P."/>
            <person name="Saunders E."/>
            <person name="Brettin T."/>
            <person name="Detter J.C."/>
            <person name="Goker M."/>
            <person name="Bristow J."/>
            <person name="Eisen J.A."/>
            <person name="Markowitz V."/>
            <person name="Hugenholtz P."/>
            <person name="Kyrpides N.C."/>
            <person name="Klenk H.P."/>
            <person name="Han C."/>
        </authorList>
    </citation>
    <scope>NUCLEOTIDE SEQUENCE [LARGE SCALE GENOMIC DNA]</scope>
    <source>
        <strain evidence="4">ATCC 49208 / DSM 771 / VKM B-1644</strain>
    </source>
</reference>
<dbReference type="eggNOG" id="ENOG5032RQF">
    <property type="taxonomic scope" value="Bacteria"/>
</dbReference>